<dbReference type="InterPro" id="IPR000727">
    <property type="entry name" value="T_SNARE_dom"/>
</dbReference>
<feature type="compositionally biased region" description="Basic residues" evidence="2">
    <location>
        <begin position="85"/>
        <end position="97"/>
    </location>
</feature>
<dbReference type="GO" id="GO:0005886">
    <property type="term" value="C:plasma membrane"/>
    <property type="evidence" value="ECO:0007669"/>
    <property type="project" value="TreeGrafter"/>
</dbReference>
<dbReference type="EMBL" id="JANTQA010000048">
    <property type="protein sequence ID" value="KAJ3431074.1"/>
    <property type="molecule type" value="Genomic_DNA"/>
</dbReference>
<dbReference type="PROSITE" id="PS50192">
    <property type="entry name" value="T_SNARE"/>
    <property type="match status" value="2"/>
</dbReference>
<dbReference type="PANTHER" id="PTHR19305:SF9">
    <property type="entry name" value="SYNAPTOSOMAL-ASSOCIATED PROTEIN 29"/>
    <property type="match status" value="1"/>
</dbReference>
<feature type="region of interest" description="Disordered" evidence="2">
    <location>
        <begin position="85"/>
        <end position="143"/>
    </location>
</feature>
<proteinExistence type="inferred from homology"/>
<evidence type="ECO:0000259" key="3">
    <source>
        <dbReference type="PROSITE" id="PS50192"/>
    </source>
</evidence>
<accession>A0AAV7YQM7</accession>
<feature type="domain" description="T-SNARE coiled-coil homology" evidence="3">
    <location>
        <begin position="159"/>
        <end position="221"/>
    </location>
</feature>
<evidence type="ECO:0000313" key="5">
    <source>
        <dbReference type="Proteomes" id="UP001146793"/>
    </source>
</evidence>
<evidence type="ECO:0000256" key="1">
    <source>
        <dbReference type="ARBA" id="ARBA00009480"/>
    </source>
</evidence>
<dbReference type="SUPFAM" id="SSF58038">
    <property type="entry name" value="SNARE fusion complex"/>
    <property type="match status" value="2"/>
</dbReference>
<name>A0AAV7YQM7_9EUKA</name>
<feature type="compositionally biased region" description="Basic and acidic residues" evidence="2">
    <location>
        <begin position="101"/>
        <end position="142"/>
    </location>
</feature>
<reference evidence="4" key="1">
    <citation type="submission" date="2022-08" db="EMBL/GenBank/DDBJ databases">
        <title>Novel sulphate-reducing endosymbionts in the free-living metamonad Anaeramoeba.</title>
        <authorList>
            <person name="Jerlstrom-Hultqvist J."/>
            <person name="Cepicka I."/>
            <person name="Gallot-Lavallee L."/>
            <person name="Salas-Leiva D."/>
            <person name="Curtis B.A."/>
            <person name="Zahonova K."/>
            <person name="Pipaliya S."/>
            <person name="Dacks J."/>
            <person name="Roger A.J."/>
        </authorList>
    </citation>
    <scope>NUCLEOTIDE SEQUENCE</scope>
    <source>
        <strain evidence="4">Busselton2</strain>
    </source>
</reference>
<feature type="domain" description="T-SNARE coiled-coil homology" evidence="3">
    <location>
        <begin position="10"/>
        <end position="72"/>
    </location>
</feature>
<dbReference type="Proteomes" id="UP001146793">
    <property type="component" value="Unassembled WGS sequence"/>
</dbReference>
<evidence type="ECO:0000256" key="2">
    <source>
        <dbReference type="SAM" id="MobiDB-lite"/>
    </source>
</evidence>
<dbReference type="Pfam" id="PF12352">
    <property type="entry name" value="V-SNARE_C"/>
    <property type="match status" value="1"/>
</dbReference>
<evidence type="ECO:0000313" key="4">
    <source>
        <dbReference type="EMBL" id="KAJ3431074.1"/>
    </source>
</evidence>
<comment type="similarity">
    <text evidence="1">Belongs to the SNAP-25 family.</text>
</comment>
<organism evidence="4 5">
    <name type="scientific">Anaeramoeba flamelloides</name>
    <dbReference type="NCBI Taxonomy" id="1746091"/>
    <lineage>
        <taxon>Eukaryota</taxon>
        <taxon>Metamonada</taxon>
        <taxon>Anaeramoebidae</taxon>
        <taxon>Anaeramoeba</taxon>
    </lineage>
</organism>
<sequence length="223" mass="26107">MLESQLDEINKTTQDSLESTRKMISKTTEMAEIGINTLVDLHSQGNQLQSIIGDTENIDENLDQSGWILKRMSFFGMIKNMFRSQPKRKRSLNKGTRKTTNIKELEIEIRNKKQKQKLKEKEKEKEKKKENEKFKSRSKNDKQSVYGNVDRSILTTEICNNLDEQEENINQISDLLKDLREISILQGEEIDRQAQDLDTINEKIDTSLNKIDLNNRKIDKILY</sequence>
<protein>
    <submittedName>
        <fullName evidence="4">Synaptosomal associated protein</fullName>
    </submittedName>
</protein>
<dbReference type="SMART" id="SM00397">
    <property type="entry name" value="t_SNARE"/>
    <property type="match status" value="2"/>
</dbReference>
<dbReference type="AlphaFoldDB" id="A0AAV7YQM7"/>
<gene>
    <name evidence="4" type="ORF">M0812_02750</name>
</gene>
<comment type="caution">
    <text evidence="4">The sequence shown here is derived from an EMBL/GenBank/DDBJ whole genome shotgun (WGS) entry which is preliminary data.</text>
</comment>
<dbReference type="PANTHER" id="PTHR19305">
    <property type="entry name" value="SYNAPTOSOMAL ASSOCIATED PROTEIN"/>
    <property type="match status" value="1"/>
</dbReference>
<dbReference type="Gene3D" id="1.20.5.110">
    <property type="match status" value="2"/>
</dbReference>